<name>A0A9D1W921_9SPHI</name>
<dbReference type="InterPro" id="IPR029058">
    <property type="entry name" value="AB_hydrolase_fold"/>
</dbReference>
<dbReference type="PANTHER" id="PTHR11731:SF193">
    <property type="entry name" value="DIPEPTIDYL PEPTIDASE 9"/>
    <property type="match status" value="1"/>
</dbReference>
<feature type="chain" id="PRO_5039147202" evidence="1">
    <location>
        <begin position="21"/>
        <end position="832"/>
    </location>
</feature>
<dbReference type="AlphaFoldDB" id="A0A9D1W921"/>
<dbReference type="InterPro" id="IPR002470">
    <property type="entry name" value="Peptidase_S9A"/>
</dbReference>
<feature type="domain" description="Dipeptidylpeptidase IV N-terminal" evidence="3">
    <location>
        <begin position="158"/>
        <end position="521"/>
    </location>
</feature>
<dbReference type="Proteomes" id="UP000824156">
    <property type="component" value="Unassembled WGS sequence"/>
</dbReference>
<sequence length="832" mass="96082">MKKLYFILSICCLLVYTSTAQEKNEKHKLKANYRLASQFSPSKLRTMIFSTDVRPNWINHSDKFWYEYTTSEGKRYYLVDPAKRKKEELFDHADLAAQITRIVKNPADKQNLGLFNLKFTEDEQHIRFEVRSTKDTVKSEEEIKKLKNKSDTLKKKTYYLEYNLANKTLKEISDTLKDIKRLSWANFSPDTTKVYFAKNYNLYWMDKENYDKAVKDEKDSTIVEHQFTTDGVQYYAWGGDQYSTTTGDGKNEKEELEKRKPVSLSWSPDGNHFVLSRKDNRHLNPLWVINNVGSKRPTLETYKYLMPGESDSTEVELHIFDANTLTSKQVDVSAFKNQTISVYNKDRNQSSLTGKIFINYWLGDNNSFYLARSSRDLKRIDILSVNINGEVNTLVEERSNVYLDIKKPQLVNQGNQFIHWSQRDGWGHYYLYNKDGSLQRQLTEGEFNCENITSYNESSKTFTFTANGMEEGEDPYYLHHYSLSLNGGQPKLLNPGDFDHQVATSESGNYFVNNYSRVNTTPATALYSSSGQKVMDLEEADLSLLFEAGYQFPEPFKVKAGDGITDLYGVMYKPFDFDSTRRYPIIEYVYPGPQTEAVNKSFGRSMDRIDRLSQMGFIVVTVGNRGGHPARSKWYHTYGYGNLRDYGLEDKKVTVEQLAARHDFIDIEKVGITGHSGGGFMSTAAMLVYPDFFKVAVSGAGNHENNIYNRWWSERHHGVTEKVSAKGDTTFTYQIERNTQLAKNLKGKLLIATGDIDNNVHPANSIRMVEALIKANKRFDFLLLPGQRHAFGNMTEYFFWKMADYFAEHLLDDSNMDQTDITEINREIPLKR</sequence>
<evidence type="ECO:0000259" key="2">
    <source>
        <dbReference type="Pfam" id="PF00326"/>
    </source>
</evidence>
<dbReference type="PRINTS" id="PR00862">
    <property type="entry name" value="PROLIGOPTASE"/>
</dbReference>
<organism evidence="4 5">
    <name type="scientific">Candidatus Sphingobacterium stercoripullorum</name>
    <dbReference type="NCBI Taxonomy" id="2838759"/>
    <lineage>
        <taxon>Bacteria</taxon>
        <taxon>Pseudomonadati</taxon>
        <taxon>Bacteroidota</taxon>
        <taxon>Sphingobacteriia</taxon>
        <taxon>Sphingobacteriales</taxon>
        <taxon>Sphingobacteriaceae</taxon>
        <taxon>Sphingobacterium</taxon>
    </lineage>
</organism>
<dbReference type="Gene3D" id="3.40.50.1820">
    <property type="entry name" value="alpha/beta hydrolase"/>
    <property type="match status" value="1"/>
</dbReference>
<gene>
    <name evidence="4" type="ORF">H9853_06515</name>
</gene>
<accession>A0A9D1W921</accession>
<evidence type="ECO:0000313" key="4">
    <source>
        <dbReference type="EMBL" id="HIX54660.1"/>
    </source>
</evidence>
<dbReference type="InterPro" id="IPR050278">
    <property type="entry name" value="Serine_Prot_S9B/DPPIV"/>
</dbReference>
<dbReference type="EMBL" id="DXEZ01000179">
    <property type="protein sequence ID" value="HIX54660.1"/>
    <property type="molecule type" value="Genomic_DNA"/>
</dbReference>
<dbReference type="PANTHER" id="PTHR11731">
    <property type="entry name" value="PROTEASE FAMILY S9B,C DIPEPTIDYL-PEPTIDASE IV-RELATED"/>
    <property type="match status" value="1"/>
</dbReference>
<evidence type="ECO:0000313" key="5">
    <source>
        <dbReference type="Proteomes" id="UP000824156"/>
    </source>
</evidence>
<dbReference type="InterPro" id="IPR002469">
    <property type="entry name" value="Peptidase_S9B_N"/>
</dbReference>
<feature type="signal peptide" evidence="1">
    <location>
        <begin position="1"/>
        <end position="20"/>
    </location>
</feature>
<dbReference type="Gene3D" id="2.140.10.30">
    <property type="entry name" value="Dipeptidylpeptidase IV, N-terminal domain"/>
    <property type="match status" value="1"/>
</dbReference>
<dbReference type="SUPFAM" id="SSF53474">
    <property type="entry name" value="alpha/beta-Hydrolases"/>
    <property type="match status" value="1"/>
</dbReference>
<dbReference type="GO" id="GO:0008239">
    <property type="term" value="F:dipeptidyl-peptidase activity"/>
    <property type="evidence" value="ECO:0007669"/>
    <property type="project" value="TreeGrafter"/>
</dbReference>
<reference evidence="4" key="1">
    <citation type="journal article" date="2021" name="PeerJ">
        <title>Extensive microbial diversity within the chicken gut microbiome revealed by metagenomics and culture.</title>
        <authorList>
            <person name="Gilroy R."/>
            <person name="Ravi A."/>
            <person name="Getino M."/>
            <person name="Pursley I."/>
            <person name="Horton D.L."/>
            <person name="Alikhan N.F."/>
            <person name="Baker D."/>
            <person name="Gharbi K."/>
            <person name="Hall N."/>
            <person name="Watson M."/>
            <person name="Adriaenssens E.M."/>
            <person name="Foster-Nyarko E."/>
            <person name="Jarju S."/>
            <person name="Secka A."/>
            <person name="Antonio M."/>
            <person name="Oren A."/>
            <person name="Chaudhuri R.R."/>
            <person name="La Ragione R."/>
            <person name="Hildebrand F."/>
            <person name="Pallen M.J."/>
        </authorList>
    </citation>
    <scope>NUCLEOTIDE SEQUENCE</scope>
    <source>
        <strain evidence="4">1719</strain>
    </source>
</reference>
<feature type="domain" description="Peptidase S9 prolyl oligopeptidase catalytic" evidence="2">
    <location>
        <begin position="611"/>
        <end position="810"/>
    </location>
</feature>
<dbReference type="SUPFAM" id="SSF82171">
    <property type="entry name" value="DPP6 N-terminal domain-like"/>
    <property type="match status" value="1"/>
</dbReference>
<keyword evidence="1" id="KW-0732">Signal</keyword>
<evidence type="ECO:0000259" key="3">
    <source>
        <dbReference type="Pfam" id="PF00930"/>
    </source>
</evidence>
<proteinExistence type="predicted"/>
<dbReference type="Pfam" id="PF00326">
    <property type="entry name" value="Peptidase_S9"/>
    <property type="match status" value="1"/>
</dbReference>
<protein>
    <submittedName>
        <fullName evidence="4">S9 family peptidase</fullName>
    </submittedName>
</protein>
<dbReference type="InterPro" id="IPR001375">
    <property type="entry name" value="Peptidase_S9_cat"/>
</dbReference>
<dbReference type="GO" id="GO:0004252">
    <property type="term" value="F:serine-type endopeptidase activity"/>
    <property type="evidence" value="ECO:0007669"/>
    <property type="project" value="InterPro"/>
</dbReference>
<evidence type="ECO:0000256" key="1">
    <source>
        <dbReference type="SAM" id="SignalP"/>
    </source>
</evidence>
<dbReference type="Pfam" id="PF00930">
    <property type="entry name" value="DPPIV_N"/>
    <property type="match status" value="1"/>
</dbReference>
<reference evidence="4" key="2">
    <citation type="submission" date="2021-04" db="EMBL/GenBank/DDBJ databases">
        <authorList>
            <person name="Gilroy R."/>
        </authorList>
    </citation>
    <scope>NUCLEOTIDE SEQUENCE</scope>
    <source>
        <strain evidence="4">1719</strain>
    </source>
</reference>
<dbReference type="GO" id="GO:0006508">
    <property type="term" value="P:proteolysis"/>
    <property type="evidence" value="ECO:0007669"/>
    <property type="project" value="InterPro"/>
</dbReference>
<comment type="caution">
    <text evidence="4">The sequence shown here is derived from an EMBL/GenBank/DDBJ whole genome shotgun (WGS) entry which is preliminary data.</text>
</comment>